<dbReference type="EMBL" id="QMPZ01000186">
    <property type="protein sequence ID" value="RLE07210.1"/>
    <property type="molecule type" value="Genomic_DNA"/>
</dbReference>
<comment type="caution">
    <text evidence="3">The sequence shown here is derived from an EMBL/GenBank/DDBJ whole genome shotgun (WGS) entry which is preliminary data.</text>
</comment>
<keyword evidence="2" id="KW-0560">Oxidoreductase</keyword>
<dbReference type="PANTHER" id="PTHR42760:SF124">
    <property type="entry name" value="SHORT-CHAIN DEHYDROGENASE_REDUCTASE"/>
    <property type="match status" value="1"/>
</dbReference>
<dbReference type="NCBIfam" id="NF005559">
    <property type="entry name" value="PRK07231.1"/>
    <property type="match status" value="1"/>
</dbReference>
<dbReference type="SUPFAM" id="SSF51735">
    <property type="entry name" value="NAD(P)-binding Rossmann-fold domains"/>
    <property type="match status" value="1"/>
</dbReference>
<dbReference type="PRINTS" id="PR00081">
    <property type="entry name" value="GDHRDH"/>
</dbReference>
<dbReference type="PRINTS" id="PR00080">
    <property type="entry name" value="SDRFAMILY"/>
</dbReference>
<evidence type="ECO:0000313" key="3">
    <source>
        <dbReference type="EMBL" id="RLE07210.1"/>
    </source>
</evidence>
<dbReference type="Proteomes" id="UP000279422">
    <property type="component" value="Unassembled WGS sequence"/>
</dbReference>
<dbReference type="AlphaFoldDB" id="A0A497E1Q0"/>
<dbReference type="InterPro" id="IPR036291">
    <property type="entry name" value="NAD(P)-bd_dom_sf"/>
</dbReference>
<dbReference type="FunFam" id="3.40.50.720:FF:000240">
    <property type="entry name" value="SDR family oxidoreductase"/>
    <property type="match status" value="1"/>
</dbReference>
<comment type="similarity">
    <text evidence="1">Belongs to the short-chain dehydrogenases/reductases (SDR) family.</text>
</comment>
<reference evidence="3 4" key="1">
    <citation type="submission" date="2018-06" db="EMBL/GenBank/DDBJ databases">
        <title>Extensive metabolic versatility and redundancy in microbially diverse, dynamic hydrothermal sediments.</title>
        <authorList>
            <person name="Dombrowski N."/>
            <person name="Teske A."/>
            <person name="Baker B.J."/>
        </authorList>
    </citation>
    <scope>NUCLEOTIDE SEQUENCE [LARGE SCALE GENOMIC DNA]</scope>
    <source>
        <strain evidence="3">B47_G16</strain>
    </source>
</reference>
<sequence length="300" mass="32254">MGLHILGKNLWFSILKQNFVETGLLSPPPFHITLELLEKVMKSIDLFKLNGKVAIVTGGGSGLGRAMAMALSEAGAAVAVVDVNEETAQKVKDEISVSGGSSLAIKADVTSISEVNSMVEITVKEYGSLDILVNSAGTSHASLIEKMTLEIWDEVMKVNLTGVMLCCQAAVKQMMRQRRGKIINIASIAGMVIPKPKIFNGGYNYSASKAGVIIFTKRLAVEMAEYGITANCISPGYMRTPLTQKVLKDKKSYKEIINITPLRRLGEPSDLAGAVVFLASEASNFITGHNLVVDGGYTLW</sequence>
<dbReference type="PANTHER" id="PTHR42760">
    <property type="entry name" value="SHORT-CHAIN DEHYDROGENASES/REDUCTASES FAMILY MEMBER"/>
    <property type="match status" value="1"/>
</dbReference>
<dbReference type="NCBIfam" id="NF009466">
    <property type="entry name" value="PRK12826.1-2"/>
    <property type="match status" value="1"/>
</dbReference>
<evidence type="ECO:0000313" key="4">
    <source>
        <dbReference type="Proteomes" id="UP000279422"/>
    </source>
</evidence>
<protein>
    <submittedName>
        <fullName evidence="3">Short-chain dehydrogenase</fullName>
    </submittedName>
</protein>
<organism evidence="3 4">
    <name type="scientific">Aerophobetes bacterium</name>
    <dbReference type="NCBI Taxonomy" id="2030807"/>
    <lineage>
        <taxon>Bacteria</taxon>
        <taxon>Candidatus Aerophobota</taxon>
    </lineage>
</organism>
<dbReference type="Gene3D" id="3.40.50.720">
    <property type="entry name" value="NAD(P)-binding Rossmann-like Domain"/>
    <property type="match status" value="1"/>
</dbReference>
<dbReference type="GO" id="GO:0016616">
    <property type="term" value="F:oxidoreductase activity, acting on the CH-OH group of donors, NAD or NADP as acceptor"/>
    <property type="evidence" value="ECO:0007669"/>
    <property type="project" value="UniProtKB-ARBA"/>
</dbReference>
<dbReference type="InterPro" id="IPR002347">
    <property type="entry name" value="SDR_fam"/>
</dbReference>
<evidence type="ECO:0000256" key="1">
    <source>
        <dbReference type="ARBA" id="ARBA00006484"/>
    </source>
</evidence>
<accession>A0A497E1Q0</accession>
<dbReference type="Pfam" id="PF13561">
    <property type="entry name" value="adh_short_C2"/>
    <property type="match status" value="1"/>
</dbReference>
<name>A0A497E1Q0_UNCAE</name>
<dbReference type="GO" id="GO:0005975">
    <property type="term" value="P:carbohydrate metabolic process"/>
    <property type="evidence" value="ECO:0007669"/>
    <property type="project" value="UniProtKB-ARBA"/>
</dbReference>
<proteinExistence type="inferred from homology"/>
<gene>
    <name evidence="3" type="ORF">DRJ00_08540</name>
</gene>
<evidence type="ECO:0000256" key="2">
    <source>
        <dbReference type="ARBA" id="ARBA00023002"/>
    </source>
</evidence>